<dbReference type="SUPFAM" id="SSF50494">
    <property type="entry name" value="Trypsin-like serine proteases"/>
    <property type="match status" value="1"/>
</dbReference>
<accession>A0A2S8RBU9</accession>
<dbReference type="PRINTS" id="PR00834">
    <property type="entry name" value="PROTEASES2C"/>
</dbReference>
<keyword evidence="2" id="KW-0378">Hydrolase</keyword>
<dbReference type="PANTHER" id="PTHR43343">
    <property type="entry name" value="PEPTIDASE S12"/>
    <property type="match status" value="1"/>
</dbReference>
<evidence type="ECO:0000313" key="5">
    <source>
        <dbReference type="Proteomes" id="UP000239720"/>
    </source>
</evidence>
<dbReference type="GO" id="GO:0004252">
    <property type="term" value="F:serine-type endopeptidase activity"/>
    <property type="evidence" value="ECO:0007669"/>
    <property type="project" value="InterPro"/>
</dbReference>
<dbReference type="GO" id="GO:0006508">
    <property type="term" value="P:proteolysis"/>
    <property type="evidence" value="ECO:0007669"/>
    <property type="project" value="UniProtKB-KW"/>
</dbReference>
<proteinExistence type="predicted"/>
<dbReference type="InterPro" id="IPR001940">
    <property type="entry name" value="Peptidase_S1C"/>
</dbReference>
<evidence type="ECO:0000256" key="2">
    <source>
        <dbReference type="ARBA" id="ARBA00022801"/>
    </source>
</evidence>
<dbReference type="PANTHER" id="PTHR43343:SF3">
    <property type="entry name" value="PROTEASE DO-LIKE 8, CHLOROPLASTIC"/>
    <property type="match status" value="1"/>
</dbReference>
<dbReference type="Gene3D" id="2.40.10.120">
    <property type="match status" value="1"/>
</dbReference>
<reference evidence="4 5" key="1">
    <citation type="journal article" date="2018" name="Syst. Appl. Microbiol.">
        <title>Characterization and high-quality draft genome sequence of Herbivorax saccincola A7, an anaerobic, alkaliphilic, thermophilic, cellulolytic, and xylanolytic bacterium.</title>
        <authorList>
            <person name="Aikawa S."/>
            <person name="Baramee S."/>
            <person name="Sermsathanaswadi J."/>
            <person name="Thianheng P."/>
            <person name="Tachaapaikoon C."/>
            <person name="Shikata A."/>
            <person name="Waeonukul R."/>
            <person name="Pason P."/>
            <person name="Ratanakhanokchai K."/>
            <person name="Kosugi A."/>
        </authorList>
    </citation>
    <scope>NUCLEOTIDE SEQUENCE [LARGE SCALE GENOMIC DNA]</scope>
    <source>
        <strain evidence="4 5">A7</strain>
    </source>
</reference>
<dbReference type="EMBL" id="NEMB01000003">
    <property type="protein sequence ID" value="PQQ67258.1"/>
    <property type="molecule type" value="Genomic_DNA"/>
</dbReference>
<protein>
    <recommendedName>
        <fullName evidence="3">Putative component of 'biosynthetic module' domain-containing protein</fullName>
    </recommendedName>
</protein>
<organism evidence="4 5">
    <name type="scientific">Acetivibrio saccincola</name>
    <dbReference type="NCBI Taxonomy" id="1677857"/>
    <lineage>
        <taxon>Bacteria</taxon>
        <taxon>Bacillati</taxon>
        <taxon>Bacillota</taxon>
        <taxon>Clostridia</taxon>
        <taxon>Eubacteriales</taxon>
        <taxon>Oscillospiraceae</taxon>
        <taxon>Acetivibrio</taxon>
    </lineage>
</organism>
<keyword evidence="1" id="KW-0645">Protease</keyword>
<dbReference type="AlphaFoldDB" id="A0A2S8RBU9"/>
<dbReference type="OrthoDB" id="189537at2"/>
<feature type="domain" description="Putative component of 'biosynthetic module'" evidence="3">
    <location>
        <begin position="22"/>
        <end position="161"/>
    </location>
</feature>
<dbReference type="Pfam" id="PF14266">
    <property type="entry name" value="YceG_bac"/>
    <property type="match status" value="1"/>
</dbReference>
<dbReference type="Pfam" id="PF13365">
    <property type="entry name" value="Trypsin_2"/>
    <property type="match status" value="1"/>
</dbReference>
<comment type="caution">
    <text evidence="4">The sequence shown here is derived from an EMBL/GenBank/DDBJ whole genome shotgun (WGS) entry which is preliminary data.</text>
</comment>
<name>A0A2S8RBU9_9FIRM</name>
<sequence length="503" mass="56903">MAESLNKKQDNTYLLYNAGIFPYVKNSTLTASMVKAFSDILNLFWSNSDNKSITILKNFGLKLLNWIHEYVPGLFCDFCTANAKSTEIHNPKVMFYGDIKKHEIYFLILLSKLGTDVLYINTMAKDEFEDVDKHSRHSYVYKLPYTQPLEEFPRFKLQQKSNIIKSNTNTVIPPINYTPLETKKAENFAEKIHTAEKVEKTKKSLEELAQLSNSTVMIRTYDKNGKILGSGSGVVISNNGLIVTNYHVIEKGFYFGVIFEGMEENSKYETHTVINRNPDKDLALIKLPIKTNAIAISRGEDIARGQKVVAIGSPLGLMNTFSEGIISGFRKSQKCDFIQTTAPMSPGSSGGALLNMYGELIGVASAGFIDGQNINLAVPSKYVLDMLEEKSTVIGMELMEMYSSFSYNNIRINFDGLFGRSIVGCYNILLYQSRTDRTNLLELVKNRDFSNTLVNYYINIISNLMSKHSIQVYELQLGAGNYIFTYSYRKCKITNKGWEYINL</sequence>
<evidence type="ECO:0000259" key="3">
    <source>
        <dbReference type="Pfam" id="PF14266"/>
    </source>
</evidence>
<dbReference type="InterPro" id="IPR009003">
    <property type="entry name" value="Peptidase_S1_PA"/>
</dbReference>
<dbReference type="Proteomes" id="UP000239720">
    <property type="component" value="Unassembled WGS sequence"/>
</dbReference>
<evidence type="ECO:0000313" key="4">
    <source>
        <dbReference type="EMBL" id="PQQ67258.1"/>
    </source>
</evidence>
<evidence type="ECO:0000256" key="1">
    <source>
        <dbReference type="ARBA" id="ARBA00022670"/>
    </source>
</evidence>
<dbReference type="InterPro" id="IPR025647">
    <property type="entry name" value="YceG_bac"/>
</dbReference>
<dbReference type="InterPro" id="IPR051201">
    <property type="entry name" value="Chloro_Bact_Ser_Proteases"/>
</dbReference>
<gene>
    <name evidence="4" type="ORF">B9R14_11200</name>
</gene>